<reference evidence="1" key="1">
    <citation type="submission" date="2023-08" db="EMBL/GenBank/DDBJ databases">
        <title>Functional and genomic diversity of the sorghum phyllosphere microbiome.</title>
        <authorList>
            <person name="Shade A."/>
        </authorList>
    </citation>
    <scope>NUCLEOTIDE SEQUENCE</scope>
    <source>
        <strain evidence="1">SORGH_AS_0974</strain>
    </source>
</reference>
<comment type="caution">
    <text evidence="1">The sequence shown here is derived from an EMBL/GenBank/DDBJ whole genome shotgun (WGS) entry which is preliminary data.</text>
</comment>
<dbReference type="RefSeq" id="WP_309769941.1">
    <property type="nucleotide sequence ID" value="NZ_JAVIZC010000001.1"/>
</dbReference>
<dbReference type="GO" id="GO:0004017">
    <property type="term" value="F:AMP kinase activity"/>
    <property type="evidence" value="ECO:0007669"/>
    <property type="project" value="UniProtKB-EC"/>
</dbReference>
<gene>
    <name evidence="1" type="ORF">QE369_001171</name>
</gene>
<accession>A0AAJ2B5Y0</accession>
<dbReference type="Proteomes" id="UP001255601">
    <property type="component" value="Unassembled WGS sequence"/>
</dbReference>
<dbReference type="SUPFAM" id="SSF52540">
    <property type="entry name" value="P-loop containing nucleoside triphosphate hydrolases"/>
    <property type="match status" value="1"/>
</dbReference>
<dbReference type="AlphaFoldDB" id="A0AAJ2B5Y0"/>
<proteinExistence type="predicted"/>
<dbReference type="EMBL" id="JAVIZC010000001">
    <property type="protein sequence ID" value="MDR6100993.1"/>
    <property type="molecule type" value="Genomic_DNA"/>
</dbReference>
<name>A0AAJ2B5Y0_9HYPH</name>
<dbReference type="Gene3D" id="3.40.50.300">
    <property type="entry name" value="P-loop containing nucleotide triphosphate hydrolases"/>
    <property type="match status" value="1"/>
</dbReference>
<evidence type="ECO:0000313" key="2">
    <source>
        <dbReference type="Proteomes" id="UP001255601"/>
    </source>
</evidence>
<keyword evidence="1" id="KW-0808">Transferase</keyword>
<evidence type="ECO:0000313" key="1">
    <source>
        <dbReference type="EMBL" id="MDR6100993.1"/>
    </source>
</evidence>
<dbReference type="Pfam" id="PF13207">
    <property type="entry name" value="AAA_17"/>
    <property type="match status" value="1"/>
</dbReference>
<keyword evidence="1" id="KW-0418">Kinase</keyword>
<protein>
    <submittedName>
        <fullName evidence="1">Adenylate kinase</fullName>
        <ecNumber evidence="1">2.7.4.3</ecNumber>
    </submittedName>
</protein>
<sequence length="179" mass="19532">MFGTKLLMVFGVSGIGKTTACAEYARRNEHVEHLSASRLLCLERSSATGRSEDEALLDQHKLVELVLQARATTAADVLLLDAHSVVLVGDRQLTVPVDIIASMEPSGLIFFKADPEVVVRRRSSRGDQITDVPDLVGMKQLQSVALRAVEEYSRILRCPLSIVKADHSIDLAAAIENLL</sequence>
<dbReference type="EC" id="2.7.4.3" evidence="1"/>
<dbReference type="InterPro" id="IPR027417">
    <property type="entry name" value="P-loop_NTPase"/>
</dbReference>
<organism evidence="1 2">
    <name type="scientific">Agrobacterium larrymoorei</name>
    <dbReference type="NCBI Taxonomy" id="160699"/>
    <lineage>
        <taxon>Bacteria</taxon>
        <taxon>Pseudomonadati</taxon>
        <taxon>Pseudomonadota</taxon>
        <taxon>Alphaproteobacteria</taxon>
        <taxon>Hyphomicrobiales</taxon>
        <taxon>Rhizobiaceae</taxon>
        <taxon>Rhizobium/Agrobacterium group</taxon>
        <taxon>Agrobacterium</taxon>
    </lineage>
</organism>